<comment type="caution">
    <text evidence="10">The sequence shown here is derived from an EMBL/GenBank/DDBJ whole genome shotgun (WGS) entry which is preliminary data.</text>
</comment>
<feature type="domain" description="Cytochrome c" evidence="9">
    <location>
        <begin position="136"/>
        <end position="217"/>
    </location>
</feature>
<evidence type="ECO:0000313" key="13">
    <source>
        <dbReference type="Proteomes" id="UP000652720"/>
    </source>
</evidence>
<dbReference type="GO" id="GO:0046872">
    <property type="term" value="F:metal ion binding"/>
    <property type="evidence" value="ECO:0007669"/>
    <property type="project" value="UniProtKB-KW"/>
</dbReference>
<accession>A0AAV4K360</accession>
<dbReference type="InterPro" id="IPR009056">
    <property type="entry name" value="Cyt_c-like_dom"/>
</dbReference>
<dbReference type="EMBL" id="BMMA01000005">
    <property type="protein sequence ID" value="GGI76540.1"/>
    <property type="molecule type" value="Genomic_DNA"/>
</dbReference>
<evidence type="ECO:0000256" key="2">
    <source>
        <dbReference type="ARBA" id="ARBA00022617"/>
    </source>
</evidence>
<dbReference type="RefSeq" id="WP_017869795.1">
    <property type="nucleotide sequence ID" value="NZ_BMLZ01000008.1"/>
</dbReference>
<dbReference type="Pfam" id="PF13442">
    <property type="entry name" value="Cytochrome_CBB3"/>
    <property type="match status" value="1"/>
</dbReference>
<keyword evidence="4" id="KW-0249">Electron transport</keyword>
<dbReference type="InterPro" id="IPR051811">
    <property type="entry name" value="Cytochrome_c550/c551-like"/>
</dbReference>
<dbReference type="EMBL" id="BMLZ01000008">
    <property type="protein sequence ID" value="GGP29251.1"/>
    <property type="molecule type" value="Genomic_DNA"/>
</dbReference>
<sequence length="217" mass="22057">MKNTFAVTMTLLLALTIGGSYAGYRIATTPHHEGSAAGHEKGGEKATDATHAGQPGSEDSTAETSQDHTTTESAEAGAQPGEPNPEANTDTSEATDGVNNAGSTADGNDNEPGTTGNTPENMAAAQPDNNKASAGGDVTAGQEKYAATCAGCHGANAEGGVGPALAAVKDWSLEDFSVSLRQGRTPEKTLSPVMPRFVATQVSDQDIANIHEYLKGL</sequence>
<evidence type="ECO:0000259" key="9">
    <source>
        <dbReference type="PROSITE" id="PS51007"/>
    </source>
</evidence>
<evidence type="ECO:0000313" key="11">
    <source>
        <dbReference type="EMBL" id="GGP29251.1"/>
    </source>
</evidence>
<feature type="signal peptide" evidence="8">
    <location>
        <begin position="1"/>
        <end position="22"/>
    </location>
</feature>
<name>A0AAV4K360_9DEIO</name>
<dbReference type="GeneID" id="59163730"/>
<keyword evidence="5 6" id="KW-0408">Iron</keyword>
<keyword evidence="3 6" id="KW-0479">Metal-binding</keyword>
<dbReference type="SUPFAM" id="SSF46626">
    <property type="entry name" value="Cytochrome c"/>
    <property type="match status" value="1"/>
</dbReference>
<evidence type="ECO:0000256" key="7">
    <source>
        <dbReference type="SAM" id="MobiDB-lite"/>
    </source>
</evidence>
<evidence type="ECO:0000256" key="5">
    <source>
        <dbReference type="ARBA" id="ARBA00023004"/>
    </source>
</evidence>
<protein>
    <submittedName>
        <fullName evidence="10">C-type cytochrome</fullName>
    </submittedName>
</protein>
<evidence type="ECO:0000256" key="6">
    <source>
        <dbReference type="PROSITE-ProRule" id="PRU00433"/>
    </source>
</evidence>
<reference evidence="10" key="4">
    <citation type="submission" date="2023-08" db="EMBL/GenBank/DDBJ databases">
        <authorList>
            <person name="Sun Q."/>
            <person name="Zhou Y."/>
        </authorList>
    </citation>
    <scope>NUCLEOTIDE SEQUENCE</scope>
    <source>
        <strain evidence="11">CGMCC 1.8884</strain>
        <strain evidence="10">CGMCC 1.8885</strain>
    </source>
</reference>
<dbReference type="GO" id="GO:0020037">
    <property type="term" value="F:heme binding"/>
    <property type="evidence" value="ECO:0007669"/>
    <property type="project" value="InterPro"/>
</dbReference>
<feature type="chain" id="PRO_5043427828" evidence="8">
    <location>
        <begin position="23"/>
        <end position="217"/>
    </location>
</feature>
<dbReference type="GO" id="GO:0009055">
    <property type="term" value="F:electron transfer activity"/>
    <property type="evidence" value="ECO:0007669"/>
    <property type="project" value="InterPro"/>
</dbReference>
<feature type="compositionally biased region" description="Polar residues" evidence="7">
    <location>
        <begin position="86"/>
        <end position="120"/>
    </location>
</feature>
<feature type="region of interest" description="Disordered" evidence="7">
    <location>
        <begin position="32"/>
        <end position="137"/>
    </location>
</feature>
<evidence type="ECO:0000256" key="8">
    <source>
        <dbReference type="SAM" id="SignalP"/>
    </source>
</evidence>
<dbReference type="PROSITE" id="PS51007">
    <property type="entry name" value="CYTC"/>
    <property type="match status" value="1"/>
</dbReference>
<keyword evidence="8" id="KW-0732">Signal</keyword>
<dbReference type="Proteomes" id="UP000630135">
    <property type="component" value="Unassembled WGS sequence"/>
</dbReference>
<reference evidence="10" key="2">
    <citation type="journal article" date="2014" name="Int. J. Syst. Evol. Microbiol.">
        <title>Complete genome sequence of Corynebacterium casei LMG S-19264T (=DSM 44701T), isolated from a smear-ripened cheese.</title>
        <authorList>
            <consortium name="US DOE Joint Genome Institute (JGI-PGF)"/>
            <person name="Walter F."/>
            <person name="Albersmeier A."/>
            <person name="Kalinowski J."/>
            <person name="Ruckert C."/>
        </authorList>
    </citation>
    <scope>NUCLEOTIDE SEQUENCE</scope>
    <source>
        <strain evidence="10">CGMCC 1.8885</strain>
    </source>
</reference>
<evidence type="ECO:0000256" key="1">
    <source>
        <dbReference type="ARBA" id="ARBA00022448"/>
    </source>
</evidence>
<evidence type="ECO:0000313" key="12">
    <source>
        <dbReference type="Proteomes" id="UP000630135"/>
    </source>
</evidence>
<dbReference type="Proteomes" id="UP000652720">
    <property type="component" value="Unassembled WGS sequence"/>
</dbReference>
<organism evidence="10 13">
    <name type="scientific">Deinococcus wulumuqiensis</name>
    <dbReference type="NCBI Taxonomy" id="980427"/>
    <lineage>
        <taxon>Bacteria</taxon>
        <taxon>Thermotogati</taxon>
        <taxon>Deinococcota</taxon>
        <taxon>Deinococci</taxon>
        <taxon>Deinococcales</taxon>
        <taxon>Deinococcaceae</taxon>
        <taxon>Deinococcus</taxon>
    </lineage>
</organism>
<dbReference type="PANTHER" id="PTHR37823">
    <property type="entry name" value="CYTOCHROME C-553-LIKE"/>
    <property type="match status" value="1"/>
</dbReference>
<reference evidence="12" key="3">
    <citation type="journal article" date="2019" name="Int. J. Syst. Evol. Microbiol.">
        <title>The Global Catalogue of Microorganisms (GCM) 10K type strain sequencing project: providing services to taxonomists for standard genome sequencing and annotation.</title>
        <authorList>
            <consortium name="The Broad Institute Genomics Platform"/>
            <consortium name="The Broad Institute Genome Sequencing Center for Infectious Disease"/>
            <person name="Wu L."/>
            <person name="Ma J."/>
        </authorList>
    </citation>
    <scope>NUCLEOTIDE SEQUENCE [LARGE SCALE GENOMIC DNA]</scope>
    <source>
        <strain evidence="12">CGMCC 1.8884</strain>
    </source>
</reference>
<dbReference type="InterPro" id="IPR036909">
    <property type="entry name" value="Cyt_c-like_dom_sf"/>
</dbReference>
<dbReference type="Gene3D" id="1.10.760.10">
    <property type="entry name" value="Cytochrome c-like domain"/>
    <property type="match status" value="1"/>
</dbReference>
<feature type="compositionally biased region" description="Basic and acidic residues" evidence="7">
    <location>
        <begin position="32"/>
        <end position="48"/>
    </location>
</feature>
<evidence type="ECO:0000313" key="10">
    <source>
        <dbReference type="EMBL" id="GGI76540.1"/>
    </source>
</evidence>
<dbReference type="PANTHER" id="PTHR37823:SF1">
    <property type="entry name" value="CYTOCHROME C-553-LIKE"/>
    <property type="match status" value="1"/>
</dbReference>
<dbReference type="AlphaFoldDB" id="A0AAV4K360"/>
<gene>
    <name evidence="11" type="ORF">GCM10008021_09020</name>
    <name evidence="10" type="ORF">GCM10010914_08490</name>
</gene>
<keyword evidence="12" id="KW-1185">Reference proteome</keyword>
<reference evidence="11" key="1">
    <citation type="journal article" date="2014" name="Int. J. Syst. Evol. Microbiol.">
        <title>Complete genome of a new Firmicutes species belonging to the dominant human colonic microbiota ('Ruminococcus bicirculans') reveals two chromosomes and a selective capacity to utilize plant glucans.</title>
        <authorList>
            <consortium name="NISC Comparative Sequencing Program"/>
            <person name="Wegmann U."/>
            <person name="Louis P."/>
            <person name="Goesmann A."/>
            <person name="Henrissat B."/>
            <person name="Duncan S.H."/>
            <person name="Flint H.J."/>
        </authorList>
    </citation>
    <scope>NUCLEOTIDE SEQUENCE</scope>
    <source>
        <strain evidence="11">CGMCC 1.8884</strain>
    </source>
</reference>
<keyword evidence="2 6" id="KW-0349">Heme</keyword>
<evidence type="ECO:0000256" key="3">
    <source>
        <dbReference type="ARBA" id="ARBA00022723"/>
    </source>
</evidence>
<proteinExistence type="predicted"/>
<evidence type="ECO:0000256" key="4">
    <source>
        <dbReference type="ARBA" id="ARBA00022982"/>
    </source>
</evidence>
<keyword evidence="1" id="KW-0813">Transport</keyword>